<dbReference type="OrthoDB" id="2126185at2759"/>
<evidence type="ECO:0008006" key="5">
    <source>
        <dbReference type="Google" id="ProtNLM"/>
    </source>
</evidence>
<feature type="transmembrane region" description="Helical" evidence="2">
    <location>
        <begin position="145"/>
        <end position="164"/>
    </location>
</feature>
<evidence type="ECO:0000313" key="4">
    <source>
        <dbReference type="Proteomes" id="UP000054516"/>
    </source>
</evidence>
<accession>A0A1W2TJR1</accession>
<dbReference type="AlphaFoldDB" id="A0A1W2TJR1"/>
<proteinExistence type="predicted"/>
<reference evidence="3" key="1">
    <citation type="submission" date="2016-03" db="EMBL/GenBank/DDBJ databases">
        <title>Draft genome sequence of Rosellinia necatrix.</title>
        <authorList>
            <person name="Kanematsu S."/>
        </authorList>
    </citation>
    <scope>NUCLEOTIDE SEQUENCE [LARGE SCALE GENOMIC DNA]</scope>
    <source>
        <strain evidence="3">W97</strain>
    </source>
</reference>
<feature type="compositionally biased region" description="Basic and acidic residues" evidence="1">
    <location>
        <begin position="507"/>
        <end position="529"/>
    </location>
</feature>
<sequence>MAPVPFVHPVRYPPLVLAVGYLSSTAYFAYAVGNSLYTSYKSLGPVSNTRSRIDQRRRFIPWFAGLAITAFSVAIYYSVRSATLSYKTWAYEHGLDLAQRLLGEDGGFISDADNSSRLLYIAHWLSNTPVYHEGLEIVAEKARRFWWGQQIDLGITAFSLMLATEGHRRNIPMRSAFLALAHLVNLSFAQNLFFLALLLTPSPLPPGAENLKLPATPLPTSTWTRLRNRLTIPTKPNGWAPHVMVFYATTTLNIGLTLIPPHVTGTSAFTMVTLLGRASTFLPVLLPRVTPVGWGSIQQRPHGTFESLTKLFKFLSAGALTLHVGTTVVALVSNAPGSHYHRHSALLPWDIAERSLWEQSTTAFGKILGSTNDHPVVAAVGWDVVLCGLSVGIWAAARNTNARDMMNSSIPFYHSALSSFKWWSPEKGGPRNDILNFLESEGTELKHERDHGNGTALQSRAEASQPHVDGVASSSDENEKVRRSNRPSNRRRMQSSKPPRRTVADNMDEKSSSRSERQPGTKRATEDKAYAPTSAVAMSALDGSSPPPQDLDWESASLAWGLAAFGGLASACCGVFGGECTSR</sequence>
<keyword evidence="2" id="KW-0472">Membrane</keyword>
<organism evidence="3">
    <name type="scientific">Rosellinia necatrix</name>
    <name type="common">White root-rot fungus</name>
    <dbReference type="NCBI Taxonomy" id="77044"/>
    <lineage>
        <taxon>Eukaryota</taxon>
        <taxon>Fungi</taxon>
        <taxon>Dikarya</taxon>
        <taxon>Ascomycota</taxon>
        <taxon>Pezizomycotina</taxon>
        <taxon>Sordariomycetes</taxon>
        <taxon>Xylariomycetidae</taxon>
        <taxon>Xylariales</taxon>
        <taxon>Xylariaceae</taxon>
        <taxon>Rosellinia</taxon>
    </lineage>
</organism>
<dbReference type="OMA" id="KARRFWW"/>
<feature type="compositionally biased region" description="Basic residues" evidence="1">
    <location>
        <begin position="483"/>
        <end position="500"/>
    </location>
</feature>
<feature type="transmembrane region" description="Helical" evidence="2">
    <location>
        <begin position="59"/>
        <end position="79"/>
    </location>
</feature>
<name>A0A1W2TJR1_ROSNE</name>
<feature type="region of interest" description="Disordered" evidence="1">
    <location>
        <begin position="444"/>
        <end position="531"/>
    </location>
</feature>
<keyword evidence="2" id="KW-0812">Transmembrane</keyword>
<dbReference type="Proteomes" id="UP000054516">
    <property type="component" value="Unassembled WGS sequence"/>
</dbReference>
<evidence type="ECO:0000256" key="2">
    <source>
        <dbReference type="SAM" id="Phobius"/>
    </source>
</evidence>
<gene>
    <name evidence="3" type="ORF">SAMD00023353_1701820</name>
</gene>
<protein>
    <recommendedName>
        <fullName evidence="5">Alpha-mannosyltransferase alg11p</fullName>
    </recommendedName>
</protein>
<evidence type="ECO:0000256" key="1">
    <source>
        <dbReference type="SAM" id="MobiDB-lite"/>
    </source>
</evidence>
<keyword evidence="2" id="KW-1133">Transmembrane helix</keyword>
<evidence type="ECO:0000313" key="3">
    <source>
        <dbReference type="EMBL" id="GAP88466.1"/>
    </source>
</evidence>
<feature type="transmembrane region" description="Helical" evidence="2">
    <location>
        <begin position="176"/>
        <end position="199"/>
    </location>
</feature>
<feature type="transmembrane region" description="Helical" evidence="2">
    <location>
        <begin position="376"/>
        <end position="397"/>
    </location>
</feature>
<feature type="transmembrane region" description="Helical" evidence="2">
    <location>
        <begin position="311"/>
        <end position="332"/>
    </location>
</feature>
<dbReference type="EMBL" id="DF977462">
    <property type="protein sequence ID" value="GAP88466.1"/>
    <property type="molecule type" value="Genomic_DNA"/>
</dbReference>
<keyword evidence="4" id="KW-1185">Reference proteome</keyword>
<feature type="transmembrane region" description="Helical" evidence="2">
    <location>
        <begin position="15"/>
        <end position="38"/>
    </location>
</feature>